<keyword evidence="3" id="KW-1185">Reference proteome</keyword>
<accession>A0A391NU35</accession>
<evidence type="ECO:0000313" key="2">
    <source>
        <dbReference type="EMBL" id="GCA64734.1"/>
    </source>
</evidence>
<organism evidence="2 3">
    <name type="scientific">Kipferlia bialata</name>
    <dbReference type="NCBI Taxonomy" id="797122"/>
    <lineage>
        <taxon>Eukaryota</taxon>
        <taxon>Metamonada</taxon>
        <taxon>Carpediemonas-like organisms</taxon>
        <taxon>Kipferlia</taxon>
    </lineage>
</organism>
<name>A0A391NU35_9EUKA</name>
<proteinExistence type="predicted"/>
<sequence>SQHIALEPSLMPVTGQVQPQMQPPSPSQPQITYAKVPSPNWFALLVIGTIMSAALVST</sequence>
<evidence type="ECO:0000313" key="3">
    <source>
        <dbReference type="Proteomes" id="UP000265618"/>
    </source>
</evidence>
<evidence type="ECO:0000256" key="1">
    <source>
        <dbReference type="SAM" id="MobiDB-lite"/>
    </source>
</evidence>
<feature type="region of interest" description="Disordered" evidence="1">
    <location>
        <begin position="1"/>
        <end position="30"/>
    </location>
</feature>
<dbReference type="AlphaFoldDB" id="A0A391NU35"/>
<protein>
    <submittedName>
        <fullName evidence="2">Uncharacterized protein</fullName>
    </submittedName>
</protein>
<comment type="caution">
    <text evidence="2">The sequence shown here is derived from an EMBL/GenBank/DDBJ whole genome shotgun (WGS) entry which is preliminary data.</text>
</comment>
<gene>
    <name evidence="2" type="ORF">KIPB_015237</name>
</gene>
<feature type="non-terminal residue" evidence="2">
    <location>
        <position position="1"/>
    </location>
</feature>
<reference evidence="2 3" key="1">
    <citation type="journal article" date="2018" name="PLoS ONE">
        <title>The draft genome of Kipferlia bialata reveals reductive genome evolution in fornicate parasites.</title>
        <authorList>
            <person name="Tanifuji G."/>
            <person name="Takabayashi S."/>
            <person name="Kume K."/>
            <person name="Takagi M."/>
            <person name="Nakayama T."/>
            <person name="Kamikawa R."/>
            <person name="Inagaki Y."/>
            <person name="Hashimoto T."/>
        </authorList>
    </citation>
    <scope>NUCLEOTIDE SEQUENCE [LARGE SCALE GENOMIC DNA]</scope>
    <source>
        <strain evidence="2">NY0173</strain>
    </source>
</reference>
<dbReference type="EMBL" id="BDIP01008391">
    <property type="protein sequence ID" value="GCA64734.1"/>
    <property type="molecule type" value="Genomic_DNA"/>
</dbReference>
<dbReference type="Proteomes" id="UP000265618">
    <property type="component" value="Unassembled WGS sequence"/>
</dbReference>